<evidence type="ECO:0000313" key="4">
    <source>
        <dbReference type="RefSeq" id="XP_004486243.1"/>
    </source>
</evidence>
<dbReference type="PaxDb" id="3827-XP_004486243.1"/>
<feature type="domain" description="J" evidence="2">
    <location>
        <begin position="53"/>
        <end position="122"/>
    </location>
</feature>
<dbReference type="InterPro" id="IPR018253">
    <property type="entry name" value="DnaJ_domain_CS"/>
</dbReference>
<accession>A0A1S2XAE6</accession>
<dbReference type="PANTHER" id="PTHR45090">
    <property type="entry name" value="CHAPERONE PROTEIN DNAJ 20 CHLOROPLASTIC"/>
    <property type="match status" value="1"/>
</dbReference>
<dbReference type="Gene3D" id="1.10.287.110">
    <property type="entry name" value="DnaJ domain"/>
    <property type="match status" value="1"/>
</dbReference>
<dbReference type="SMART" id="SM00271">
    <property type="entry name" value="DnaJ"/>
    <property type="match status" value="1"/>
</dbReference>
<protein>
    <submittedName>
        <fullName evidence="4">Chaperone protein dnaJ 20, chloroplastic-like</fullName>
    </submittedName>
</protein>
<reference evidence="3" key="1">
    <citation type="journal article" date="2013" name="Nat. Biotechnol.">
        <title>Draft genome sequence of chickpea (Cicer arietinum) provides a resource for trait improvement.</title>
        <authorList>
            <person name="Varshney R.K."/>
            <person name="Song C."/>
            <person name="Saxena R.K."/>
            <person name="Azam S."/>
            <person name="Yu S."/>
            <person name="Sharpe A.G."/>
            <person name="Cannon S."/>
            <person name="Baek J."/>
            <person name="Rosen B.D."/>
            <person name="Tar'an B."/>
            <person name="Millan T."/>
            <person name="Zhang X."/>
            <person name="Ramsay L.D."/>
            <person name="Iwata A."/>
            <person name="Wang Y."/>
            <person name="Nelson W."/>
            <person name="Farmer A.D."/>
            <person name="Gaur P.M."/>
            <person name="Soderlund C."/>
            <person name="Penmetsa R.V."/>
            <person name="Xu C."/>
            <person name="Bharti A.K."/>
            <person name="He W."/>
            <person name="Winter P."/>
            <person name="Zhao S."/>
            <person name="Hane J.K."/>
            <person name="Carrasquilla-Garcia N."/>
            <person name="Condie J.A."/>
            <person name="Upadhyaya H.D."/>
            <person name="Luo M.C."/>
            <person name="Thudi M."/>
            <person name="Gowda C.L."/>
            <person name="Singh N.P."/>
            <person name="Lichtenzveig J."/>
            <person name="Gali K.K."/>
            <person name="Rubio J."/>
            <person name="Nadarajan N."/>
            <person name="Dolezel J."/>
            <person name="Bansal K.C."/>
            <person name="Xu X."/>
            <person name="Edwards D."/>
            <person name="Zhang G."/>
            <person name="Kahl G."/>
            <person name="Gil J."/>
            <person name="Singh K.B."/>
            <person name="Datta S.K."/>
            <person name="Jackson S.A."/>
            <person name="Wang J."/>
            <person name="Cook D.R."/>
        </authorList>
    </citation>
    <scope>NUCLEOTIDE SEQUENCE [LARGE SCALE GENOMIC DNA]</scope>
    <source>
        <strain evidence="3">cv. CDC Frontier</strain>
    </source>
</reference>
<gene>
    <name evidence="4" type="primary">LOC101502480</name>
</gene>
<reference evidence="4" key="2">
    <citation type="submission" date="2025-08" db="UniProtKB">
        <authorList>
            <consortium name="RefSeq"/>
        </authorList>
    </citation>
    <scope>IDENTIFICATION</scope>
    <source>
        <tissue evidence="4">Etiolated seedlings</tissue>
    </source>
</reference>
<dbReference type="PANTHER" id="PTHR45090:SF8">
    <property type="entry name" value="J DOMAIN-CONTAINING PROTEIN"/>
    <property type="match status" value="1"/>
</dbReference>
<organism evidence="3 4">
    <name type="scientific">Cicer arietinum</name>
    <name type="common">Chickpea</name>
    <name type="synonym">Garbanzo</name>
    <dbReference type="NCBI Taxonomy" id="3827"/>
    <lineage>
        <taxon>Eukaryota</taxon>
        <taxon>Viridiplantae</taxon>
        <taxon>Streptophyta</taxon>
        <taxon>Embryophyta</taxon>
        <taxon>Tracheophyta</taxon>
        <taxon>Spermatophyta</taxon>
        <taxon>Magnoliopsida</taxon>
        <taxon>eudicotyledons</taxon>
        <taxon>Gunneridae</taxon>
        <taxon>Pentapetalae</taxon>
        <taxon>rosids</taxon>
        <taxon>fabids</taxon>
        <taxon>Fabales</taxon>
        <taxon>Fabaceae</taxon>
        <taxon>Papilionoideae</taxon>
        <taxon>50 kb inversion clade</taxon>
        <taxon>NPAAA clade</taxon>
        <taxon>Hologalegina</taxon>
        <taxon>IRL clade</taxon>
        <taxon>Cicereae</taxon>
        <taxon>Cicer</taxon>
    </lineage>
</organism>
<keyword evidence="3" id="KW-1185">Reference proteome</keyword>
<dbReference type="eggNOG" id="KOG0712">
    <property type="taxonomic scope" value="Eukaryota"/>
</dbReference>
<evidence type="ECO:0000256" key="1">
    <source>
        <dbReference type="SAM" id="MobiDB-lite"/>
    </source>
</evidence>
<dbReference type="AlphaFoldDB" id="A0A1S2XAE6"/>
<dbReference type="GO" id="GO:0009507">
    <property type="term" value="C:chloroplast"/>
    <property type="evidence" value="ECO:0007669"/>
    <property type="project" value="TreeGrafter"/>
</dbReference>
<dbReference type="Proteomes" id="UP000087171">
    <property type="component" value="Chromosome Ca1"/>
</dbReference>
<sequence length="183" mass="21394">MDFSLSLRSSSLISIPKPYQNNIKLQIRQPRMKFTSVSCGATKKVQVDGESNNLYKILNLSPKNASMDDIKRAYRRMALKYHPDVCHNRLKKEESTRMFVQLNVAYNTLSNPRLKAEYDFELGLDLRSNNNININVSDNSWKNKWMEQLVELKRRSHTRMEQKGGSWGSRMRAQNNIKDDDHN</sequence>
<dbReference type="PRINTS" id="PR00625">
    <property type="entry name" value="JDOMAIN"/>
</dbReference>
<dbReference type="InterPro" id="IPR053232">
    <property type="entry name" value="DnaJ_C/III_chloroplastic"/>
</dbReference>
<dbReference type="STRING" id="3827.A0A1S2XAE6"/>
<dbReference type="OrthoDB" id="10250354at2759"/>
<dbReference type="Pfam" id="PF00226">
    <property type="entry name" value="DnaJ"/>
    <property type="match status" value="1"/>
</dbReference>
<dbReference type="RefSeq" id="XP_004486243.1">
    <property type="nucleotide sequence ID" value="XM_004486186.3"/>
</dbReference>
<dbReference type="InterPro" id="IPR036869">
    <property type="entry name" value="J_dom_sf"/>
</dbReference>
<evidence type="ECO:0000259" key="2">
    <source>
        <dbReference type="PROSITE" id="PS50076"/>
    </source>
</evidence>
<dbReference type="PROSITE" id="PS00636">
    <property type="entry name" value="DNAJ_1"/>
    <property type="match status" value="1"/>
</dbReference>
<feature type="region of interest" description="Disordered" evidence="1">
    <location>
        <begin position="156"/>
        <end position="183"/>
    </location>
</feature>
<name>A0A1S2XAE6_CICAR</name>
<dbReference type="PROSITE" id="PS50076">
    <property type="entry name" value="DNAJ_2"/>
    <property type="match status" value="1"/>
</dbReference>
<dbReference type="GeneID" id="101502480"/>
<proteinExistence type="predicted"/>
<dbReference type="KEGG" id="cam:101502480"/>
<dbReference type="CDD" id="cd06257">
    <property type="entry name" value="DnaJ"/>
    <property type="match status" value="1"/>
</dbReference>
<dbReference type="InterPro" id="IPR001623">
    <property type="entry name" value="DnaJ_domain"/>
</dbReference>
<dbReference type="SUPFAM" id="SSF46565">
    <property type="entry name" value="Chaperone J-domain"/>
    <property type="match status" value="1"/>
</dbReference>
<evidence type="ECO:0000313" key="3">
    <source>
        <dbReference type="Proteomes" id="UP000087171"/>
    </source>
</evidence>